<keyword evidence="3" id="KW-0378">Hydrolase</keyword>
<dbReference type="Gene3D" id="3.60.110.10">
    <property type="entry name" value="Carbon-nitrogen hydrolase"/>
    <property type="match status" value="1"/>
</dbReference>
<dbReference type="PANTHER" id="PTHR11750:SF26">
    <property type="entry name" value="PROTEIN N-TERMINAL AMIDASE"/>
    <property type="match status" value="1"/>
</dbReference>
<dbReference type="GeneID" id="89934378"/>
<dbReference type="SUPFAM" id="SSF56317">
    <property type="entry name" value="Carbon-nitrogen hydrolase"/>
    <property type="match status" value="1"/>
</dbReference>
<dbReference type="InterPro" id="IPR036526">
    <property type="entry name" value="C-N_Hydrolase_sf"/>
</dbReference>
<evidence type="ECO:0000256" key="1">
    <source>
        <dbReference type="SAM" id="MobiDB-lite"/>
    </source>
</evidence>
<evidence type="ECO:0000313" key="3">
    <source>
        <dbReference type="EMBL" id="KAK4113816.1"/>
    </source>
</evidence>
<organism evidence="3 4">
    <name type="scientific">Canariomyces notabilis</name>
    <dbReference type="NCBI Taxonomy" id="2074819"/>
    <lineage>
        <taxon>Eukaryota</taxon>
        <taxon>Fungi</taxon>
        <taxon>Dikarya</taxon>
        <taxon>Ascomycota</taxon>
        <taxon>Pezizomycotina</taxon>
        <taxon>Sordariomycetes</taxon>
        <taxon>Sordariomycetidae</taxon>
        <taxon>Sordariales</taxon>
        <taxon>Chaetomiaceae</taxon>
        <taxon>Canariomyces</taxon>
    </lineage>
</organism>
<reference evidence="3" key="1">
    <citation type="journal article" date="2023" name="Mol. Phylogenet. Evol.">
        <title>Genome-scale phylogeny and comparative genomics of the fungal order Sordariales.</title>
        <authorList>
            <person name="Hensen N."/>
            <person name="Bonometti L."/>
            <person name="Westerberg I."/>
            <person name="Brannstrom I.O."/>
            <person name="Guillou S."/>
            <person name="Cros-Aarteil S."/>
            <person name="Calhoun S."/>
            <person name="Haridas S."/>
            <person name="Kuo A."/>
            <person name="Mondo S."/>
            <person name="Pangilinan J."/>
            <person name="Riley R."/>
            <person name="LaButti K."/>
            <person name="Andreopoulos B."/>
            <person name="Lipzen A."/>
            <person name="Chen C."/>
            <person name="Yan M."/>
            <person name="Daum C."/>
            <person name="Ng V."/>
            <person name="Clum A."/>
            <person name="Steindorff A."/>
            <person name="Ohm R.A."/>
            <person name="Martin F."/>
            <person name="Silar P."/>
            <person name="Natvig D.O."/>
            <person name="Lalanne C."/>
            <person name="Gautier V."/>
            <person name="Ament-Velasquez S.L."/>
            <person name="Kruys A."/>
            <person name="Hutchinson M.I."/>
            <person name="Powell A.J."/>
            <person name="Barry K."/>
            <person name="Miller A.N."/>
            <person name="Grigoriev I.V."/>
            <person name="Debuchy R."/>
            <person name="Gladieux P."/>
            <person name="Hiltunen Thoren M."/>
            <person name="Johannesson H."/>
        </authorList>
    </citation>
    <scope>NUCLEOTIDE SEQUENCE</scope>
    <source>
        <strain evidence="3">CBS 508.74</strain>
    </source>
</reference>
<name>A0AAN6TG28_9PEZI</name>
<dbReference type="PANTHER" id="PTHR11750">
    <property type="entry name" value="PROTEIN N-TERMINAL AMIDASE"/>
    <property type="match status" value="1"/>
</dbReference>
<dbReference type="AlphaFoldDB" id="A0AAN6TG28"/>
<accession>A0AAN6TG28</accession>
<protein>
    <submittedName>
        <fullName evidence="3">Carbon-nitrogen hydrolase</fullName>
    </submittedName>
</protein>
<feature type="compositionally biased region" description="Polar residues" evidence="1">
    <location>
        <begin position="299"/>
        <end position="310"/>
    </location>
</feature>
<proteinExistence type="predicted"/>
<dbReference type="CDD" id="cd07566">
    <property type="entry name" value="ScNTA1_like"/>
    <property type="match status" value="1"/>
</dbReference>
<feature type="region of interest" description="Disordered" evidence="1">
    <location>
        <begin position="287"/>
        <end position="349"/>
    </location>
</feature>
<dbReference type="GO" id="GO:0070773">
    <property type="term" value="F:protein-N-terminal glutamine amidohydrolase activity"/>
    <property type="evidence" value="ECO:0007669"/>
    <property type="project" value="InterPro"/>
</dbReference>
<dbReference type="Proteomes" id="UP001302812">
    <property type="component" value="Unassembled WGS sequence"/>
</dbReference>
<feature type="compositionally biased region" description="Basic and acidic residues" evidence="1">
    <location>
        <begin position="311"/>
        <end position="324"/>
    </location>
</feature>
<feature type="domain" description="CN hydrolase" evidence="2">
    <location>
        <begin position="1"/>
        <end position="282"/>
    </location>
</feature>
<feature type="compositionally biased region" description="Polar residues" evidence="1">
    <location>
        <begin position="326"/>
        <end position="341"/>
    </location>
</feature>
<dbReference type="GO" id="GO:0030163">
    <property type="term" value="P:protein catabolic process"/>
    <property type="evidence" value="ECO:0007669"/>
    <property type="project" value="TreeGrafter"/>
</dbReference>
<dbReference type="InterPro" id="IPR039703">
    <property type="entry name" value="Nta1"/>
</dbReference>
<evidence type="ECO:0000259" key="2">
    <source>
        <dbReference type="PROSITE" id="PS50263"/>
    </source>
</evidence>
<sequence length="349" mass="38100">MRIGCLQFAPQVGDVSNNLTRADAVLAKADPKELEGLDLLVLPEMAFSGYNFKSLEDILPFLEPTGSGITSLWARTTALKYDCTVAVGYPEKVESPGPQGSAPEYYNSLLVVNGEGETVANYRKSSLYYTDETWAHEGPGFFGGHIGELGQVAMGICMDINPYKFEAPWHAFEFAFHVLEARANLVIVSMAWLTQEDRSTFTPFPEDPDFSTLTYWVRRLEPVIRAESGEEVIVVFCNRCGIEDEVTYAGTSTVIGIKDGEVSVYGLLGRGVRELLIVDTDKPPFAKLVDRPEQPVCSEDQSASTQPPQSTEKDASQPEPERGTEPTGSPTTCSMGATTSSKDARRGGL</sequence>
<dbReference type="PROSITE" id="PS50263">
    <property type="entry name" value="CN_HYDROLASE"/>
    <property type="match status" value="1"/>
</dbReference>
<comment type="caution">
    <text evidence="3">The sequence shown here is derived from an EMBL/GenBank/DDBJ whole genome shotgun (WGS) entry which is preliminary data.</text>
</comment>
<dbReference type="EMBL" id="MU853338">
    <property type="protein sequence ID" value="KAK4113816.1"/>
    <property type="molecule type" value="Genomic_DNA"/>
</dbReference>
<dbReference type="Pfam" id="PF00795">
    <property type="entry name" value="CN_hydrolase"/>
    <property type="match status" value="1"/>
</dbReference>
<dbReference type="RefSeq" id="XP_064671386.1">
    <property type="nucleotide sequence ID" value="XM_064810253.1"/>
</dbReference>
<dbReference type="GO" id="GO:0008418">
    <property type="term" value="F:protein-N-terminal asparagine amidohydrolase activity"/>
    <property type="evidence" value="ECO:0007669"/>
    <property type="project" value="InterPro"/>
</dbReference>
<keyword evidence="4" id="KW-1185">Reference proteome</keyword>
<dbReference type="InterPro" id="IPR003010">
    <property type="entry name" value="C-N_Hydrolase"/>
</dbReference>
<reference evidence="3" key="2">
    <citation type="submission" date="2023-05" db="EMBL/GenBank/DDBJ databases">
        <authorList>
            <consortium name="Lawrence Berkeley National Laboratory"/>
            <person name="Steindorff A."/>
            <person name="Hensen N."/>
            <person name="Bonometti L."/>
            <person name="Westerberg I."/>
            <person name="Brannstrom I.O."/>
            <person name="Guillou S."/>
            <person name="Cros-Aarteil S."/>
            <person name="Calhoun S."/>
            <person name="Haridas S."/>
            <person name="Kuo A."/>
            <person name="Mondo S."/>
            <person name="Pangilinan J."/>
            <person name="Riley R."/>
            <person name="Labutti K."/>
            <person name="Andreopoulos B."/>
            <person name="Lipzen A."/>
            <person name="Chen C."/>
            <person name="Yanf M."/>
            <person name="Daum C."/>
            <person name="Ng V."/>
            <person name="Clum A."/>
            <person name="Ohm R."/>
            <person name="Martin F."/>
            <person name="Silar P."/>
            <person name="Natvig D."/>
            <person name="Lalanne C."/>
            <person name="Gautier V."/>
            <person name="Ament-Velasquez S.L."/>
            <person name="Kruys A."/>
            <person name="Hutchinson M.I."/>
            <person name="Powell A.J."/>
            <person name="Barry K."/>
            <person name="Miller A.N."/>
            <person name="Grigoriev I.V."/>
            <person name="Debuchy R."/>
            <person name="Gladieux P."/>
            <person name="Thoren M.H."/>
            <person name="Johannesson H."/>
        </authorList>
    </citation>
    <scope>NUCLEOTIDE SEQUENCE</scope>
    <source>
        <strain evidence="3">CBS 508.74</strain>
    </source>
</reference>
<evidence type="ECO:0000313" key="4">
    <source>
        <dbReference type="Proteomes" id="UP001302812"/>
    </source>
</evidence>
<gene>
    <name evidence="3" type="ORF">N656DRAFT_600566</name>
</gene>